<accession>A0A9L0IXN0</accession>
<dbReference type="PROSITE" id="PS00640">
    <property type="entry name" value="THIOL_PROTEASE_ASN"/>
    <property type="match status" value="1"/>
</dbReference>
<dbReference type="FunFam" id="3.90.70.10:FF:000222">
    <property type="entry name" value="Cathepsin B"/>
    <property type="match status" value="1"/>
</dbReference>
<dbReference type="SUPFAM" id="SSF54001">
    <property type="entry name" value="Cysteine proteinases"/>
    <property type="match status" value="1"/>
</dbReference>
<organism evidence="18 19">
    <name type="scientific">Equus asinus</name>
    <name type="common">Donkey</name>
    <name type="synonym">Equus africanus asinus</name>
    <dbReference type="NCBI Taxonomy" id="9793"/>
    <lineage>
        <taxon>Eukaryota</taxon>
        <taxon>Metazoa</taxon>
        <taxon>Chordata</taxon>
        <taxon>Craniata</taxon>
        <taxon>Vertebrata</taxon>
        <taxon>Euteleostomi</taxon>
        <taxon>Mammalia</taxon>
        <taxon>Eutheria</taxon>
        <taxon>Laurasiatheria</taxon>
        <taxon>Perissodactyla</taxon>
        <taxon>Equidae</taxon>
        <taxon>Equus</taxon>
    </lineage>
</organism>
<dbReference type="GO" id="GO:0004197">
    <property type="term" value="F:cysteine-type endopeptidase activity"/>
    <property type="evidence" value="ECO:0007669"/>
    <property type="project" value="UniProtKB-EC"/>
</dbReference>
<evidence type="ECO:0000256" key="12">
    <source>
        <dbReference type="ARBA" id="ARBA00023157"/>
    </source>
</evidence>
<evidence type="ECO:0000259" key="17">
    <source>
        <dbReference type="SMART" id="SM00645"/>
    </source>
</evidence>
<evidence type="ECO:0000256" key="6">
    <source>
        <dbReference type="ARBA" id="ARBA00015559"/>
    </source>
</evidence>
<dbReference type="CDD" id="cd02620">
    <property type="entry name" value="Peptidase_C1A_CathepsinB"/>
    <property type="match status" value="1"/>
</dbReference>
<evidence type="ECO:0000256" key="15">
    <source>
        <dbReference type="ARBA" id="ARBA00046877"/>
    </source>
</evidence>
<evidence type="ECO:0000256" key="14">
    <source>
        <dbReference type="ARBA" id="ARBA00046089"/>
    </source>
</evidence>
<dbReference type="InterPro" id="IPR038765">
    <property type="entry name" value="Papain-like_cys_pep_sf"/>
</dbReference>
<dbReference type="InterPro" id="IPR025660">
    <property type="entry name" value="Pept_his_AS"/>
</dbReference>
<dbReference type="InterPro" id="IPR000668">
    <property type="entry name" value="Peptidase_C1A_C"/>
</dbReference>
<evidence type="ECO:0000256" key="10">
    <source>
        <dbReference type="ARBA" id="ARBA00022807"/>
    </source>
</evidence>
<dbReference type="InterPro" id="IPR000169">
    <property type="entry name" value="Pept_cys_AS"/>
</dbReference>
<evidence type="ECO:0000256" key="2">
    <source>
        <dbReference type="ARBA" id="ARBA00004371"/>
    </source>
</evidence>
<evidence type="ECO:0000256" key="5">
    <source>
        <dbReference type="ARBA" id="ARBA00012537"/>
    </source>
</evidence>
<reference evidence="18 19" key="1">
    <citation type="journal article" date="2020" name="Nat. Commun.">
        <title>Donkey genomes provide new insights into domestication and selection for coat color.</title>
        <authorList>
            <person name="Wang"/>
            <person name="C."/>
            <person name="Li"/>
            <person name="H."/>
            <person name="Guo"/>
            <person name="Y."/>
            <person name="Huang"/>
            <person name="J."/>
            <person name="Sun"/>
            <person name="Y."/>
            <person name="Min"/>
            <person name="J."/>
            <person name="Wang"/>
            <person name="J."/>
            <person name="Fang"/>
            <person name="X."/>
            <person name="Zhao"/>
            <person name="Z."/>
            <person name="Wang"/>
            <person name="S."/>
            <person name="Zhang"/>
            <person name="Y."/>
            <person name="Liu"/>
            <person name="Q."/>
            <person name="Jiang"/>
            <person name="Q."/>
            <person name="Wang"/>
            <person name="X."/>
            <person name="Guo"/>
            <person name="Y."/>
            <person name="Yang"/>
            <person name="C."/>
            <person name="Wang"/>
            <person name="Y."/>
            <person name="Tian"/>
            <person name="F."/>
            <person name="Zhuang"/>
            <person name="G."/>
            <person name="Fan"/>
            <person name="Y."/>
            <person name="Gao"/>
            <person name="Q."/>
            <person name="Li"/>
            <person name="Y."/>
            <person name="Ju"/>
            <person name="Z."/>
            <person name="Li"/>
            <person name="J."/>
            <person name="Li"/>
            <person name="R."/>
            <person name="Hou"/>
            <person name="M."/>
            <person name="Yang"/>
            <person name="G."/>
            <person name="Liu"/>
            <person name="G."/>
            <person name="Liu"/>
            <person name="W."/>
            <person name="Guo"/>
            <person name="J."/>
            <person name="Pan"/>
            <person name="S."/>
            <person name="Fan"/>
            <person name="G."/>
            <person name="Zhang"/>
            <person name="W."/>
            <person name="Zhang"/>
            <person name="R."/>
            <person name="Yu"/>
            <person name="J."/>
            <person name="Zhang"/>
            <person name="X."/>
            <person name="Yin"/>
            <person name="Q."/>
            <person name="Ji"/>
            <person name="C."/>
            <person name="Jin"/>
            <person name="Y."/>
            <person name="Yue"/>
            <person name="G."/>
            <person name="Liu"/>
            <person name="M."/>
            <person name="Xu"/>
            <person name="J."/>
            <person name="Liu"/>
            <person name="S."/>
            <person name="Jordana"/>
            <person name="J."/>
            <person name="Noce"/>
            <person name="A."/>
            <person name="Amills"/>
            <person name="M."/>
            <person name="Wu"/>
            <person name="D.D."/>
            <person name="Li"/>
            <person name="S."/>
            <person name="Zhou"/>
            <person name="X. and Zhong"/>
            <person name="J."/>
        </authorList>
    </citation>
    <scope>NUCLEOTIDE SEQUENCE [LARGE SCALE GENOMIC DNA]</scope>
</reference>
<dbReference type="GO" id="GO:0016324">
    <property type="term" value="C:apical plasma membrane"/>
    <property type="evidence" value="ECO:0007669"/>
    <property type="project" value="UniProtKB-SubCell"/>
</dbReference>
<comment type="function">
    <text evidence="14">Thiol protease which is believed to participate in intracellular degradation and turnover of proteins. Cleaves matrix extracellular phosphoglycoprotein MEPE. Involved in the solubilization of cross-linked TG/thyroglobulin in the thyroid follicle lumen. Has also been implicated in tumor invasion and metastasis.</text>
</comment>
<evidence type="ECO:0000256" key="16">
    <source>
        <dbReference type="SAM" id="SignalP"/>
    </source>
</evidence>
<keyword evidence="11" id="KW-0865">Zymogen</keyword>
<evidence type="ECO:0000313" key="18">
    <source>
        <dbReference type="Ensembl" id="ENSEASP00005045746.1"/>
    </source>
</evidence>
<keyword evidence="19" id="KW-1185">Reference proteome</keyword>
<comment type="subcellular location">
    <subcellularLocation>
        <location evidence="3">Apical cell membrane</location>
        <topology evidence="3">Peripheral membrane protein</topology>
        <orientation evidence="3">Extracellular side</orientation>
    </subcellularLocation>
    <subcellularLocation>
        <location evidence="2">Lysosome</location>
    </subcellularLocation>
</comment>
<dbReference type="SMART" id="SM00645">
    <property type="entry name" value="Pept_C1"/>
    <property type="match status" value="1"/>
</dbReference>
<comment type="subunit">
    <text evidence="15">Dimer of a heavy chain and a light chain cross-linked by a disulfide bond. Interacts with SRPX2. Directly interacts with SHKBP1.</text>
</comment>
<feature type="domain" description="Peptidase C1A papain C-terminal" evidence="17">
    <location>
        <begin position="80"/>
        <end position="358"/>
    </location>
</feature>
<evidence type="ECO:0000256" key="11">
    <source>
        <dbReference type="ARBA" id="ARBA00023145"/>
    </source>
</evidence>
<evidence type="ECO:0000256" key="13">
    <source>
        <dbReference type="ARBA" id="ARBA00023228"/>
    </source>
</evidence>
<keyword evidence="9" id="KW-0378">Hydrolase</keyword>
<evidence type="ECO:0000256" key="9">
    <source>
        <dbReference type="ARBA" id="ARBA00022801"/>
    </source>
</evidence>
<feature type="chain" id="PRO_5040239324" description="Cathepsin B" evidence="16">
    <location>
        <begin position="18"/>
        <end position="368"/>
    </location>
</feature>
<proteinExistence type="inferred from homology"/>
<dbReference type="Proteomes" id="UP000694387">
    <property type="component" value="Chromosome 3"/>
</dbReference>
<dbReference type="PANTHER" id="PTHR12411">
    <property type="entry name" value="CYSTEINE PROTEASE FAMILY C1-RELATED"/>
    <property type="match status" value="1"/>
</dbReference>
<dbReference type="PROSITE" id="PS00639">
    <property type="entry name" value="THIOL_PROTEASE_HIS"/>
    <property type="match status" value="1"/>
</dbReference>
<dbReference type="GO" id="GO:0006508">
    <property type="term" value="P:proteolysis"/>
    <property type="evidence" value="ECO:0007669"/>
    <property type="project" value="UniProtKB-KW"/>
</dbReference>
<dbReference type="InterPro" id="IPR025661">
    <property type="entry name" value="Pept_asp_AS"/>
</dbReference>
<evidence type="ECO:0000256" key="1">
    <source>
        <dbReference type="ARBA" id="ARBA00001754"/>
    </source>
</evidence>
<evidence type="ECO:0000256" key="8">
    <source>
        <dbReference type="ARBA" id="ARBA00022729"/>
    </source>
</evidence>
<dbReference type="PROSITE" id="PS00139">
    <property type="entry name" value="THIOL_PROTEASE_CYS"/>
    <property type="match status" value="1"/>
</dbReference>
<keyword evidence="10" id="KW-0788">Thiol protease</keyword>
<dbReference type="FunFam" id="3.90.70.10:FF:000031">
    <property type="entry name" value="Cathepsin B"/>
    <property type="match status" value="1"/>
</dbReference>
<dbReference type="GeneTree" id="ENSGT00940000158680"/>
<keyword evidence="7" id="KW-0645">Protease</keyword>
<dbReference type="GO" id="GO:0005764">
    <property type="term" value="C:lysosome"/>
    <property type="evidence" value="ECO:0007669"/>
    <property type="project" value="UniProtKB-SubCell"/>
</dbReference>
<evidence type="ECO:0000313" key="19">
    <source>
        <dbReference type="Proteomes" id="UP000694387"/>
    </source>
</evidence>
<reference evidence="18" key="3">
    <citation type="submission" date="2025-09" db="UniProtKB">
        <authorList>
            <consortium name="Ensembl"/>
        </authorList>
    </citation>
    <scope>IDENTIFICATION</scope>
</reference>
<dbReference type="Ensembl" id="ENSEAST00005078139.1">
    <property type="protein sequence ID" value="ENSEASP00005045746.1"/>
    <property type="gene ID" value="ENSEASG00005016436.2"/>
</dbReference>
<keyword evidence="13" id="KW-0458">Lysosome</keyword>
<protein>
    <recommendedName>
        <fullName evidence="6">Cathepsin B</fullName>
        <ecNumber evidence="5">3.4.22.1</ecNumber>
    </recommendedName>
</protein>
<comment type="similarity">
    <text evidence="4">Belongs to the peptidase C1 family.</text>
</comment>
<dbReference type="Pfam" id="PF08127">
    <property type="entry name" value="Propeptide_C1"/>
    <property type="match status" value="1"/>
</dbReference>
<sequence>MWQLLAALSCLVVLTNARSRPYFQPLSDELVNYVNKRNTTWKAGHNFHNVDLSYVKRLCGTFLGGPKLPQRVWFAEDVVLPENFDAREQWPNCPTIKEIRDQGSCGSCWAFGAVEAISDRICIRTNGHVSVEVSAEDMLTCCGDQCGDGWVFFVSTPGRSNVCLIENPCSRKGSLVCCNGGFPAEAWNFWTKQGLVSGGLYDSHVGCRPYSIPPCEHHVNGSRPPCTGEGGDTPKCSKICEPGYSPSYKEDKHYGCSSYSVSSSEKEIMAEIFKNGPVEAAFTVYSDFLQYKSGVYQHVAGDMMGGHAVRILGWGVENGTPYWLVGNSWNTDWGDNGFFKILRGQDHCGIESEIVAGIPCTDQYWKRI</sequence>
<evidence type="ECO:0000256" key="7">
    <source>
        <dbReference type="ARBA" id="ARBA00022670"/>
    </source>
</evidence>
<dbReference type="EC" id="3.4.22.1" evidence="5"/>
<dbReference type="Pfam" id="PF00112">
    <property type="entry name" value="Peptidase_C1"/>
    <property type="match status" value="2"/>
</dbReference>
<dbReference type="Gene3D" id="3.90.70.10">
    <property type="entry name" value="Cysteine proteinases"/>
    <property type="match status" value="1"/>
</dbReference>
<name>A0A9L0IXN0_EQUAS</name>
<evidence type="ECO:0000256" key="3">
    <source>
        <dbReference type="ARBA" id="ARBA00004465"/>
    </source>
</evidence>
<keyword evidence="8 16" id="KW-0732">Signal</keyword>
<dbReference type="AlphaFoldDB" id="A0A9L0IXN0"/>
<keyword evidence="12" id="KW-1015">Disulfide bond</keyword>
<evidence type="ECO:0000256" key="4">
    <source>
        <dbReference type="ARBA" id="ARBA00008455"/>
    </source>
</evidence>
<dbReference type="InterPro" id="IPR012599">
    <property type="entry name" value="Propeptide_C1A"/>
</dbReference>
<gene>
    <name evidence="18" type="primary">CTSB</name>
</gene>
<reference evidence="18" key="2">
    <citation type="submission" date="2025-08" db="UniProtKB">
        <authorList>
            <consortium name="Ensembl"/>
        </authorList>
    </citation>
    <scope>IDENTIFICATION</scope>
</reference>
<feature type="signal peptide" evidence="16">
    <location>
        <begin position="1"/>
        <end position="17"/>
    </location>
</feature>
<dbReference type="InterPro" id="IPR013128">
    <property type="entry name" value="Peptidase_C1A"/>
</dbReference>
<comment type="catalytic activity">
    <reaction evidence="1">
        <text>Hydrolysis of proteins with broad specificity for peptide bonds. Preferentially cleaves -Arg-Arg-|-Xaa bonds in small molecule substrates (thus differing from cathepsin L). In addition to being an endopeptidase, shows peptidyl-dipeptidase activity, liberating C-terminal dipeptides.</text>
        <dbReference type="EC" id="3.4.22.1"/>
    </reaction>
</comment>
<dbReference type="PRINTS" id="PR00705">
    <property type="entry name" value="PAPAIN"/>
</dbReference>